<keyword evidence="3" id="KW-1185">Reference proteome</keyword>
<dbReference type="PANTHER" id="PTHR13467:SF3">
    <property type="entry name" value="CUE DOMAIN-CONTAINING PROTEIN 1"/>
    <property type="match status" value="1"/>
</dbReference>
<name>A0ABM0MT55_SACKO</name>
<dbReference type="Proteomes" id="UP000694865">
    <property type="component" value="Unplaced"/>
</dbReference>
<dbReference type="PANTHER" id="PTHR13467">
    <property type="entry name" value="CUE DOMAIN CONTAINING PROTEIN 1"/>
    <property type="match status" value="1"/>
</dbReference>
<dbReference type="RefSeq" id="XP_006823196.1">
    <property type="nucleotide sequence ID" value="XM_006823133.1"/>
</dbReference>
<dbReference type="Gene3D" id="1.10.8.10">
    <property type="entry name" value="DNA helicase RuvA subunit, C-terminal domain"/>
    <property type="match status" value="1"/>
</dbReference>
<dbReference type="InterPro" id="IPR040195">
    <property type="entry name" value="CUE_CUED1"/>
</dbReference>
<dbReference type="SMART" id="SM00546">
    <property type="entry name" value="CUE"/>
    <property type="match status" value="1"/>
</dbReference>
<gene>
    <name evidence="4" type="primary">LOC100375242</name>
</gene>
<reference evidence="4" key="1">
    <citation type="submission" date="2025-08" db="UniProtKB">
        <authorList>
            <consortium name="RefSeq"/>
        </authorList>
    </citation>
    <scope>IDENTIFICATION</scope>
    <source>
        <tissue evidence="4">Testes</tissue>
    </source>
</reference>
<feature type="region of interest" description="Disordered" evidence="1">
    <location>
        <begin position="92"/>
        <end position="144"/>
    </location>
</feature>
<dbReference type="InterPro" id="IPR003892">
    <property type="entry name" value="CUE"/>
</dbReference>
<protein>
    <submittedName>
        <fullName evidence="4">CUE domain-containing protein 1-like</fullName>
    </submittedName>
</protein>
<accession>A0ABM0MT55</accession>
<feature type="compositionally biased region" description="Pro residues" evidence="1">
    <location>
        <begin position="1"/>
        <end position="10"/>
    </location>
</feature>
<feature type="compositionally biased region" description="Polar residues" evidence="1">
    <location>
        <begin position="23"/>
        <end position="44"/>
    </location>
</feature>
<organism evidence="3 4">
    <name type="scientific">Saccoglossus kowalevskii</name>
    <name type="common">Acorn worm</name>
    <dbReference type="NCBI Taxonomy" id="10224"/>
    <lineage>
        <taxon>Eukaryota</taxon>
        <taxon>Metazoa</taxon>
        <taxon>Hemichordata</taxon>
        <taxon>Enteropneusta</taxon>
        <taxon>Harrimaniidae</taxon>
        <taxon>Saccoglossus</taxon>
    </lineage>
</organism>
<evidence type="ECO:0000259" key="2">
    <source>
        <dbReference type="PROSITE" id="PS51140"/>
    </source>
</evidence>
<feature type="domain" description="CUE" evidence="2">
    <location>
        <begin position="43"/>
        <end position="86"/>
    </location>
</feature>
<evidence type="ECO:0000313" key="3">
    <source>
        <dbReference type="Proteomes" id="UP000694865"/>
    </source>
</evidence>
<proteinExistence type="predicted"/>
<evidence type="ECO:0000256" key="1">
    <source>
        <dbReference type="SAM" id="MobiDB-lite"/>
    </source>
</evidence>
<sequence length="354" mass="39521">MAMAPEPQPPSTGKKKSKHRKNSSGGQPPMTNNMASPGSRQLEFTQAMKDFKTMFPKMENDVIEAVLRANNGAVDATIDQLLAMNVDMSEEEMRQATLGQDEPLPPQVFEPTSDDDEPPPAYTPHAQHSTPSTYPGVSPPSSKFILTLPTPEPVSPSPKLLFNANKYRNWNPPLLGALPDDFLRIGPSVAPGTQQPHPMVTVQLQKQLEQNRQQRSEVDNDDVELKQMLEDEQLAIMLQNEEFLSDLQRHPEFIASLERDQRAATNGSVSSQTNQFNTCAFGGSPDMAGAYGNSEDPAFKDKLLHMGKSTKKKFAQLAKRFQRKKKRSAKASYPFDDGFIIYPMYTSQIYQTKY</sequence>
<evidence type="ECO:0000313" key="4">
    <source>
        <dbReference type="RefSeq" id="XP_006823196.1"/>
    </source>
</evidence>
<dbReference type="Pfam" id="PF02845">
    <property type="entry name" value="CUE"/>
    <property type="match status" value="1"/>
</dbReference>
<dbReference type="SUPFAM" id="SSF46934">
    <property type="entry name" value="UBA-like"/>
    <property type="match status" value="1"/>
</dbReference>
<dbReference type="InterPro" id="IPR040192">
    <property type="entry name" value="CUEDC1"/>
</dbReference>
<feature type="compositionally biased region" description="Polar residues" evidence="1">
    <location>
        <begin position="126"/>
        <end position="141"/>
    </location>
</feature>
<feature type="compositionally biased region" description="Basic residues" evidence="1">
    <location>
        <begin position="13"/>
        <end position="22"/>
    </location>
</feature>
<dbReference type="InterPro" id="IPR009060">
    <property type="entry name" value="UBA-like_sf"/>
</dbReference>
<dbReference type="GeneID" id="100375242"/>
<dbReference type="PROSITE" id="PS51140">
    <property type="entry name" value="CUE"/>
    <property type="match status" value="1"/>
</dbReference>
<dbReference type="CDD" id="cd14366">
    <property type="entry name" value="CUE_CUED1"/>
    <property type="match status" value="1"/>
</dbReference>
<feature type="region of interest" description="Disordered" evidence="1">
    <location>
        <begin position="1"/>
        <end position="47"/>
    </location>
</feature>